<dbReference type="Proteomes" id="UP001580346">
    <property type="component" value="Unassembled WGS sequence"/>
</dbReference>
<evidence type="ECO:0000256" key="7">
    <source>
        <dbReference type="ARBA" id="ARBA00022840"/>
    </source>
</evidence>
<comment type="catalytic activity">
    <reaction evidence="1">
        <text>ATP + protein L-histidine = ADP + protein N-phospho-L-histidine.</text>
        <dbReference type="EC" id="2.7.13.3"/>
    </reaction>
</comment>
<comment type="caution">
    <text evidence="10">The sequence shown here is derived from an EMBL/GenBank/DDBJ whole genome shotgun (WGS) entry which is preliminary data.</text>
</comment>
<name>A0ABV5AWT1_9BACL</name>
<dbReference type="GO" id="GO:0016301">
    <property type="term" value="F:kinase activity"/>
    <property type="evidence" value="ECO:0007669"/>
    <property type="project" value="UniProtKB-KW"/>
</dbReference>
<dbReference type="EMBL" id="JBHHMI010000018">
    <property type="protein sequence ID" value="MFB5268670.1"/>
    <property type="molecule type" value="Genomic_DNA"/>
</dbReference>
<evidence type="ECO:0000256" key="2">
    <source>
        <dbReference type="ARBA" id="ARBA00012438"/>
    </source>
</evidence>
<keyword evidence="5" id="KW-0547">Nucleotide-binding</keyword>
<dbReference type="Gene3D" id="1.10.287.130">
    <property type="match status" value="1"/>
</dbReference>
<dbReference type="SMART" id="SM00388">
    <property type="entry name" value="HisKA"/>
    <property type="match status" value="1"/>
</dbReference>
<dbReference type="PANTHER" id="PTHR43711:SF1">
    <property type="entry name" value="HISTIDINE KINASE 1"/>
    <property type="match status" value="1"/>
</dbReference>
<evidence type="ECO:0000256" key="8">
    <source>
        <dbReference type="ARBA" id="ARBA00023012"/>
    </source>
</evidence>
<evidence type="ECO:0000259" key="9">
    <source>
        <dbReference type="PROSITE" id="PS50109"/>
    </source>
</evidence>
<evidence type="ECO:0000256" key="5">
    <source>
        <dbReference type="ARBA" id="ARBA00022741"/>
    </source>
</evidence>
<keyword evidence="4" id="KW-0808">Transferase</keyword>
<evidence type="ECO:0000313" key="11">
    <source>
        <dbReference type="Proteomes" id="UP001580346"/>
    </source>
</evidence>
<dbReference type="InterPro" id="IPR036890">
    <property type="entry name" value="HATPase_C_sf"/>
</dbReference>
<dbReference type="InterPro" id="IPR050736">
    <property type="entry name" value="Sensor_HK_Regulatory"/>
</dbReference>
<dbReference type="InterPro" id="IPR036097">
    <property type="entry name" value="HisK_dim/P_sf"/>
</dbReference>
<evidence type="ECO:0000313" key="10">
    <source>
        <dbReference type="EMBL" id="MFB5268670.1"/>
    </source>
</evidence>
<dbReference type="PRINTS" id="PR00344">
    <property type="entry name" value="BCTRLSENSOR"/>
</dbReference>
<keyword evidence="7" id="KW-0067">ATP-binding</keyword>
<reference evidence="10 11" key="1">
    <citation type="submission" date="2024-09" db="EMBL/GenBank/DDBJ databases">
        <title>Paenibacillus zeirhizospherea sp. nov., isolated from surface of the maize (Zea mays) roots in a horticulture field, Hungary.</title>
        <authorList>
            <person name="Marton D."/>
            <person name="Farkas M."/>
            <person name="Bedics A."/>
            <person name="Toth E."/>
            <person name="Tancsics A."/>
            <person name="Boka K."/>
            <person name="Maroti G."/>
            <person name="Kriszt B."/>
            <person name="Cserhati M."/>
        </authorList>
    </citation>
    <scope>NUCLEOTIDE SEQUENCE [LARGE SCALE GENOMIC DNA]</scope>
    <source>
        <strain evidence="10 11">KCTC 33519</strain>
    </source>
</reference>
<keyword evidence="8" id="KW-0902">Two-component regulatory system</keyword>
<dbReference type="CDD" id="cd00082">
    <property type="entry name" value="HisKA"/>
    <property type="match status" value="1"/>
</dbReference>
<evidence type="ECO:0000256" key="4">
    <source>
        <dbReference type="ARBA" id="ARBA00022679"/>
    </source>
</evidence>
<dbReference type="InterPro" id="IPR005467">
    <property type="entry name" value="His_kinase_dom"/>
</dbReference>
<dbReference type="SMART" id="SM00387">
    <property type="entry name" value="HATPase_c"/>
    <property type="match status" value="1"/>
</dbReference>
<dbReference type="InterPro" id="IPR003661">
    <property type="entry name" value="HisK_dim/P_dom"/>
</dbReference>
<protein>
    <recommendedName>
        <fullName evidence="2">histidine kinase</fullName>
        <ecNumber evidence="2">2.7.13.3</ecNumber>
    </recommendedName>
</protein>
<dbReference type="SUPFAM" id="SSF47384">
    <property type="entry name" value="Homodimeric domain of signal transducing histidine kinase"/>
    <property type="match status" value="1"/>
</dbReference>
<evidence type="ECO:0000256" key="6">
    <source>
        <dbReference type="ARBA" id="ARBA00022777"/>
    </source>
</evidence>
<dbReference type="RefSeq" id="WP_375356920.1">
    <property type="nucleotide sequence ID" value="NZ_JBHHMI010000018.1"/>
</dbReference>
<keyword evidence="11" id="KW-1185">Reference proteome</keyword>
<dbReference type="Gene3D" id="3.30.565.10">
    <property type="entry name" value="Histidine kinase-like ATPase, C-terminal domain"/>
    <property type="match status" value="1"/>
</dbReference>
<dbReference type="Pfam" id="PF00512">
    <property type="entry name" value="HisKA"/>
    <property type="match status" value="1"/>
</dbReference>
<evidence type="ECO:0000256" key="3">
    <source>
        <dbReference type="ARBA" id="ARBA00022553"/>
    </source>
</evidence>
<dbReference type="Pfam" id="PF02518">
    <property type="entry name" value="HATPase_c"/>
    <property type="match status" value="1"/>
</dbReference>
<feature type="domain" description="Histidine kinase" evidence="9">
    <location>
        <begin position="92"/>
        <end position="310"/>
    </location>
</feature>
<proteinExistence type="predicted"/>
<keyword evidence="3" id="KW-0597">Phosphoprotein</keyword>
<dbReference type="InterPro" id="IPR004358">
    <property type="entry name" value="Sig_transdc_His_kin-like_C"/>
</dbReference>
<evidence type="ECO:0000256" key="1">
    <source>
        <dbReference type="ARBA" id="ARBA00000085"/>
    </source>
</evidence>
<keyword evidence="6 10" id="KW-0418">Kinase</keyword>
<organism evidence="10 11">
    <name type="scientific">Paenibacillus enshidis</name>
    <dbReference type="NCBI Taxonomy" id="1458439"/>
    <lineage>
        <taxon>Bacteria</taxon>
        <taxon>Bacillati</taxon>
        <taxon>Bacillota</taxon>
        <taxon>Bacilli</taxon>
        <taxon>Bacillales</taxon>
        <taxon>Paenibacillaceae</taxon>
        <taxon>Paenibacillus</taxon>
    </lineage>
</organism>
<accession>A0ABV5AWT1</accession>
<gene>
    <name evidence="10" type="ORF">ACE41H_18055</name>
</gene>
<dbReference type="EC" id="2.7.13.3" evidence="2"/>
<dbReference type="SUPFAM" id="SSF55874">
    <property type="entry name" value="ATPase domain of HSP90 chaperone/DNA topoisomerase II/histidine kinase"/>
    <property type="match status" value="1"/>
</dbReference>
<dbReference type="PANTHER" id="PTHR43711">
    <property type="entry name" value="TWO-COMPONENT HISTIDINE KINASE"/>
    <property type="match status" value="1"/>
</dbReference>
<dbReference type="PROSITE" id="PS50109">
    <property type="entry name" value="HIS_KIN"/>
    <property type="match status" value="1"/>
</dbReference>
<dbReference type="InterPro" id="IPR003594">
    <property type="entry name" value="HATPase_dom"/>
</dbReference>
<sequence>MIWVLLILIFVLLVLLLMSYLKNRAYRRELAYIARRLEQLVHEEDRGYIQVVTGSPELRSVLQGTNELLDYARRSADDYVRTELAMRKMLANISHDLKTPLTVVLGYAEALSRDNDMSEEERERLLGKIHQKSLDVLELMNKFFDLARLESGDDHLAFERFDAADLCRQSILAYYDILTHRGFEVAIDIPDRPVWIYANAEALQRILDNLISNAVRYGADGEFLGLTLRAEGEFILIEVSDKGRGIQETEKSRVFERLYTLEDSRNREVQGSGLGLTITKRLAERMGGSIELESRPGIRTVFTVKLPSARA</sequence>